<dbReference type="RefSeq" id="WP_169267012.1">
    <property type="nucleotide sequence ID" value="NZ_CAWOXK010000001.1"/>
</dbReference>
<dbReference type="Proteomes" id="UP000503129">
    <property type="component" value="Chromosome"/>
</dbReference>
<keyword evidence="2" id="KW-1133">Transmembrane helix</keyword>
<evidence type="ECO:0000256" key="2">
    <source>
        <dbReference type="SAM" id="Phobius"/>
    </source>
</evidence>
<keyword evidence="4" id="KW-1185">Reference proteome</keyword>
<organism evidence="3 4">
    <name type="scientific">Brasilonema sennae CENA114</name>
    <dbReference type="NCBI Taxonomy" id="415709"/>
    <lineage>
        <taxon>Bacteria</taxon>
        <taxon>Bacillati</taxon>
        <taxon>Cyanobacteriota</taxon>
        <taxon>Cyanophyceae</taxon>
        <taxon>Nostocales</taxon>
        <taxon>Scytonemataceae</taxon>
        <taxon>Brasilonema</taxon>
        <taxon>Bromeliae group (in: Brasilonema)</taxon>
    </lineage>
</organism>
<evidence type="ECO:0000313" key="4">
    <source>
        <dbReference type="Proteomes" id="UP000503129"/>
    </source>
</evidence>
<feature type="transmembrane region" description="Helical" evidence="2">
    <location>
        <begin position="26"/>
        <end position="43"/>
    </location>
</feature>
<keyword evidence="2" id="KW-0472">Membrane</keyword>
<sequence length="166" mass="19439">MHKANSFTPINNERTLLVNSLKMKRIIASTLIILTIGSTFILYKEKAQAQANCWTPSKDDDPANHSEAYSDGYRQGVESAQKREKYRPRVVGGEFARGFKEGYDDSPYNNLNSTVTRTLDSRCYQLLNSSESERQRKFENGQTEFEKMNERIFREIRERERDRRKK</sequence>
<protein>
    <submittedName>
        <fullName evidence="3">Uncharacterized protein</fullName>
    </submittedName>
</protein>
<accession>A0A856MI08</accession>
<keyword evidence="2" id="KW-0812">Transmembrane</keyword>
<dbReference type="AlphaFoldDB" id="A0A856MI08"/>
<gene>
    <name evidence="3" type="ORF">DP114_26565</name>
</gene>
<evidence type="ECO:0000313" key="3">
    <source>
        <dbReference type="EMBL" id="QDL10995.1"/>
    </source>
</evidence>
<dbReference type="KEGG" id="bsen:DP114_26565"/>
<evidence type="ECO:0000256" key="1">
    <source>
        <dbReference type="SAM" id="MobiDB-lite"/>
    </source>
</evidence>
<feature type="region of interest" description="Disordered" evidence="1">
    <location>
        <begin position="53"/>
        <end position="85"/>
    </location>
</feature>
<dbReference type="EMBL" id="CP030118">
    <property type="protein sequence ID" value="QDL10995.1"/>
    <property type="molecule type" value="Genomic_DNA"/>
</dbReference>
<name>A0A856MI08_9CYAN</name>
<reference evidence="3 4" key="1">
    <citation type="submission" date="2018-06" db="EMBL/GenBank/DDBJ databases">
        <title>Comparative genomics of Brasilonema spp. strains.</title>
        <authorList>
            <person name="Alvarenga D.O."/>
            <person name="Fiore M.F."/>
            <person name="Varani A.M."/>
        </authorList>
    </citation>
    <scope>NUCLEOTIDE SEQUENCE [LARGE SCALE GENOMIC DNA]</scope>
    <source>
        <strain evidence="3 4">CENA114</strain>
    </source>
</reference>
<proteinExistence type="predicted"/>